<evidence type="ECO:0000313" key="1">
    <source>
        <dbReference type="EMBL" id="CAK9091045.1"/>
    </source>
</evidence>
<proteinExistence type="predicted"/>
<comment type="caution">
    <text evidence="1">The sequence shown here is derived from an EMBL/GenBank/DDBJ whole genome shotgun (WGS) entry which is preliminary data.</text>
</comment>
<sequence length="107" mass="12256">MKILQVGPHFLTNQEVYAIIKQELPDLIRRRDRLDQHLTLRDQREGLQRQLDSDKQLLNYLETCYPGIQAKRAAIDEFLAGIADLELSDDEVLQSFDTSCGLGTNLV</sequence>
<reference evidence="1 2" key="1">
    <citation type="submission" date="2024-02" db="EMBL/GenBank/DDBJ databases">
        <authorList>
            <person name="Chen Y."/>
            <person name="Shah S."/>
            <person name="Dougan E. K."/>
            <person name="Thang M."/>
            <person name="Chan C."/>
        </authorList>
    </citation>
    <scope>NUCLEOTIDE SEQUENCE [LARGE SCALE GENOMIC DNA]</scope>
</reference>
<keyword evidence="2" id="KW-1185">Reference proteome</keyword>
<dbReference type="InterPro" id="IPR038324">
    <property type="entry name" value="Rpb4/RPC9_sf"/>
</dbReference>
<protein>
    <submittedName>
        <fullName evidence="1">Uncharacterized protein</fullName>
    </submittedName>
</protein>
<dbReference type="Proteomes" id="UP001642484">
    <property type="component" value="Unassembled WGS sequence"/>
</dbReference>
<organism evidence="1 2">
    <name type="scientific">Durusdinium trenchii</name>
    <dbReference type="NCBI Taxonomy" id="1381693"/>
    <lineage>
        <taxon>Eukaryota</taxon>
        <taxon>Sar</taxon>
        <taxon>Alveolata</taxon>
        <taxon>Dinophyceae</taxon>
        <taxon>Suessiales</taxon>
        <taxon>Symbiodiniaceae</taxon>
        <taxon>Durusdinium</taxon>
    </lineage>
</organism>
<accession>A0ABP0QUF9</accession>
<dbReference type="EMBL" id="CAXAMN010024917">
    <property type="protein sequence ID" value="CAK9091045.1"/>
    <property type="molecule type" value="Genomic_DNA"/>
</dbReference>
<gene>
    <name evidence="1" type="ORF">CCMP2556_LOCUS43705</name>
</gene>
<name>A0ABP0QUF9_9DINO</name>
<evidence type="ECO:0000313" key="2">
    <source>
        <dbReference type="Proteomes" id="UP001642484"/>
    </source>
</evidence>
<dbReference type="Gene3D" id="1.20.1250.40">
    <property type="match status" value="1"/>
</dbReference>